<evidence type="ECO:0000256" key="1">
    <source>
        <dbReference type="ARBA" id="ARBA00008023"/>
    </source>
</evidence>
<evidence type="ECO:0000313" key="4">
    <source>
        <dbReference type="Proteomes" id="UP000199387"/>
    </source>
</evidence>
<sequence>MIIPFATQNQAKLTEAKQVLQPWGMDVEALSLELVEPDFGTIEAVARDKLRQVRKRGYRRAMVDDAGIFFKAYDHFPGILTKRIFERLGYKGVMKLLAGESREAWFEGVVAVLWDGETAVFSAKTPGRILDVAPAQVRPEPGFPFNPIFVPEGEHRTMGEMSAEERETYSYRGKVLRQVAVWLNRQHQADGT</sequence>
<dbReference type="OrthoDB" id="9795331at2"/>
<evidence type="ECO:0000256" key="2">
    <source>
        <dbReference type="ARBA" id="ARBA00022801"/>
    </source>
</evidence>
<accession>A0A1G6I3Q8</accession>
<dbReference type="CDD" id="cd00515">
    <property type="entry name" value="HAM1"/>
    <property type="match status" value="1"/>
</dbReference>
<dbReference type="GO" id="GO:0005737">
    <property type="term" value="C:cytoplasm"/>
    <property type="evidence" value="ECO:0007669"/>
    <property type="project" value="TreeGrafter"/>
</dbReference>
<dbReference type="PANTHER" id="PTHR11067">
    <property type="entry name" value="INOSINE TRIPHOSPHATE PYROPHOSPHATASE/HAM1 PROTEIN"/>
    <property type="match status" value="1"/>
</dbReference>
<organism evidence="3 4">
    <name type="scientific">Melghirimyces thermohalophilus</name>
    <dbReference type="NCBI Taxonomy" id="1236220"/>
    <lineage>
        <taxon>Bacteria</taxon>
        <taxon>Bacillati</taxon>
        <taxon>Bacillota</taxon>
        <taxon>Bacilli</taxon>
        <taxon>Bacillales</taxon>
        <taxon>Thermoactinomycetaceae</taxon>
        <taxon>Melghirimyces</taxon>
    </lineage>
</organism>
<comment type="similarity">
    <text evidence="1">Belongs to the HAM1 NTPase family.</text>
</comment>
<dbReference type="PANTHER" id="PTHR11067:SF9">
    <property type="entry name" value="INOSINE TRIPHOSPHATE PYROPHOSPHATASE"/>
    <property type="match status" value="1"/>
</dbReference>
<keyword evidence="2" id="KW-0378">Hydrolase</keyword>
<dbReference type="InterPro" id="IPR029001">
    <property type="entry name" value="ITPase-like_fam"/>
</dbReference>
<proteinExistence type="inferred from homology"/>
<protein>
    <submittedName>
        <fullName evidence="3">DITPase</fullName>
    </submittedName>
</protein>
<dbReference type="Proteomes" id="UP000199387">
    <property type="component" value="Unassembled WGS sequence"/>
</dbReference>
<dbReference type="InterPro" id="IPR002637">
    <property type="entry name" value="RdgB/HAM1"/>
</dbReference>
<dbReference type="Pfam" id="PF01725">
    <property type="entry name" value="Ham1p_like"/>
    <property type="match status" value="1"/>
</dbReference>
<name>A0A1G6I3Q8_9BACL</name>
<dbReference type="SUPFAM" id="SSF52972">
    <property type="entry name" value="ITPase-like"/>
    <property type="match status" value="1"/>
</dbReference>
<gene>
    <name evidence="3" type="ORF">SAMN04488112_10218</name>
</gene>
<dbReference type="GO" id="GO:0047429">
    <property type="term" value="F:nucleoside triphosphate diphosphatase activity"/>
    <property type="evidence" value="ECO:0007669"/>
    <property type="project" value="InterPro"/>
</dbReference>
<evidence type="ECO:0000313" key="3">
    <source>
        <dbReference type="EMBL" id="SDC00705.1"/>
    </source>
</evidence>
<keyword evidence="4" id="KW-1185">Reference proteome</keyword>
<dbReference type="STRING" id="1236220.SAMN04488112_10218"/>
<dbReference type="Gene3D" id="3.90.950.10">
    <property type="match status" value="1"/>
</dbReference>
<reference evidence="3 4" key="1">
    <citation type="submission" date="2016-10" db="EMBL/GenBank/DDBJ databases">
        <authorList>
            <person name="de Groot N.N."/>
        </authorList>
    </citation>
    <scope>NUCLEOTIDE SEQUENCE [LARGE SCALE GENOMIC DNA]</scope>
    <source>
        <strain evidence="3 4">DSM 45514</strain>
    </source>
</reference>
<dbReference type="GO" id="GO:0009143">
    <property type="term" value="P:nucleoside triphosphate catabolic process"/>
    <property type="evidence" value="ECO:0007669"/>
    <property type="project" value="InterPro"/>
</dbReference>
<dbReference type="EMBL" id="FMZA01000002">
    <property type="protein sequence ID" value="SDC00705.1"/>
    <property type="molecule type" value="Genomic_DNA"/>
</dbReference>
<dbReference type="RefSeq" id="WP_091565859.1">
    <property type="nucleotide sequence ID" value="NZ_FMZA01000002.1"/>
</dbReference>
<dbReference type="AlphaFoldDB" id="A0A1G6I3Q8"/>